<evidence type="ECO:0000259" key="2">
    <source>
        <dbReference type="SMART" id="SM00899"/>
    </source>
</evidence>
<dbReference type="EMBL" id="JYGE01000005">
    <property type="protein sequence ID" value="PSJ31220.1"/>
    <property type="molecule type" value="Genomic_DNA"/>
</dbReference>
<organism evidence="3 4">
    <name type="scientific">Peptostreptococcus russellii</name>
    <dbReference type="NCBI Taxonomy" id="215200"/>
    <lineage>
        <taxon>Bacteria</taxon>
        <taxon>Bacillati</taxon>
        <taxon>Bacillota</taxon>
        <taxon>Clostridia</taxon>
        <taxon>Peptostreptococcales</taxon>
        <taxon>Peptostreptococcaceae</taxon>
        <taxon>Peptostreptococcus</taxon>
    </lineage>
</organism>
<protein>
    <submittedName>
        <fullName evidence="3">Iron transporter FeoA</fullName>
    </submittedName>
</protein>
<dbReference type="SMART" id="SM00899">
    <property type="entry name" value="FeoA"/>
    <property type="match status" value="1"/>
</dbReference>
<reference evidence="3" key="1">
    <citation type="thesis" date="2015" institute="Rutgers" country="The State University of New Jersey, 14 College Farm Rd., New Brunswick, NJ, USA">
        <title>Ammonia toxicity in bacteria and its implications for treatment of and resource recovery from highly nitrogenous organic wastes.</title>
        <authorList>
            <person name="Luther A.K."/>
        </authorList>
    </citation>
    <scope>NUCLEOTIDE SEQUENCE</scope>
    <source>
        <strain evidence="3">RT-10B</strain>
    </source>
</reference>
<keyword evidence="1" id="KW-0408">Iron</keyword>
<feature type="domain" description="Ferrous iron transporter FeoA-like" evidence="2">
    <location>
        <begin position="1"/>
        <end position="72"/>
    </location>
</feature>
<dbReference type="SUPFAM" id="SSF50037">
    <property type="entry name" value="C-terminal domain of transcriptional repressors"/>
    <property type="match status" value="1"/>
</dbReference>
<dbReference type="InterPro" id="IPR007167">
    <property type="entry name" value="Fe-transptr_FeoA-like"/>
</dbReference>
<dbReference type="InterPro" id="IPR008988">
    <property type="entry name" value="Transcriptional_repressor_C"/>
</dbReference>
<dbReference type="Gene3D" id="2.30.30.90">
    <property type="match status" value="1"/>
</dbReference>
<comment type="caution">
    <text evidence="3">The sequence shown here is derived from an EMBL/GenBank/DDBJ whole genome shotgun (WGS) entry which is preliminary data.</text>
</comment>
<dbReference type="Pfam" id="PF04023">
    <property type="entry name" value="FeoA"/>
    <property type="match status" value="1"/>
</dbReference>
<name>A0A2P7PZU5_9FIRM</name>
<keyword evidence="4" id="KW-1185">Reference proteome</keyword>
<dbReference type="RefSeq" id="WP_106776955.1">
    <property type="nucleotide sequence ID" value="NZ_JYGE01000005.1"/>
</dbReference>
<dbReference type="OrthoDB" id="9811076at2"/>
<evidence type="ECO:0000313" key="3">
    <source>
        <dbReference type="EMBL" id="PSJ31220.1"/>
    </source>
</evidence>
<accession>A0A2P7PZU5</accession>
<evidence type="ECO:0000313" key="4">
    <source>
        <dbReference type="Proteomes" id="UP000241434"/>
    </source>
</evidence>
<dbReference type="Proteomes" id="UP000241434">
    <property type="component" value="Unassembled WGS sequence"/>
</dbReference>
<dbReference type="InterPro" id="IPR038157">
    <property type="entry name" value="FeoA_core_dom"/>
</dbReference>
<dbReference type="AlphaFoldDB" id="A0A2P7PZU5"/>
<sequence length="77" mass="8450">MTLTDGKIGKKYIVERVELPLSLEKRMEALGMTKGSEITLLHRKRNGTSVILLRGTKFAVGTDVTANIYVGGEQVSE</sequence>
<dbReference type="GO" id="GO:0046914">
    <property type="term" value="F:transition metal ion binding"/>
    <property type="evidence" value="ECO:0007669"/>
    <property type="project" value="InterPro"/>
</dbReference>
<gene>
    <name evidence="3" type="ORF">UF10_06155</name>
</gene>
<proteinExistence type="predicted"/>
<evidence type="ECO:0000256" key="1">
    <source>
        <dbReference type="ARBA" id="ARBA00023004"/>
    </source>
</evidence>